<comment type="caution">
    <text evidence="8">The sequence shown here is derived from an EMBL/GenBank/DDBJ whole genome shotgun (WGS) entry which is preliminary data.</text>
</comment>
<dbReference type="Gene3D" id="1.50.40.10">
    <property type="entry name" value="Mitochondrial carrier domain"/>
    <property type="match status" value="1"/>
</dbReference>
<reference evidence="8 9" key="1">
    <citation type="submission" date="2024-02" db="EMBL/GenBank/DDBJ databases">
        <authorList>
            <person name="Vignale AGUSTIN F."/>
            <person name="Sosa J E."/>
            <person name="Modenutti C."/>
        </authorList>
    </citation>
    <scope>NUCLEOTIDE SEQUENCE [LARGE SCALE GENOMIC DNA]</scope>
</reference>
<evidence type="ECO:0000256" key="5">
    <source>
        <dbReference type="ARBA" id="ARBA00022737"/>
    </source>
</evidence>
<dbReference type="SUPFAM" id="SSF103506">
    <property type="entry name" value="Mitochondrial carrier"/>
    <property type="match status" value="1"/>
</dbReference>
<evidence type="ECO:0000313" key="9">
    <source>
        <dbReference type="Proteomes" id="UP001642360"/>
    </source>
</evidence>
<evidence type="ECO:0000256" key="1">
    <source>
        <dbReference type="ARBA" id="ARBA00004370"/>
    </source>
</evidence>
<dbReference type="EMBL" id="CAUOFW020007279">
    <property type="protein sequence ID" value="CAK9178251.1"/>
    <property type="molecule type" value="Genomic_DNA"/>
</dbReference>
<dbReference type="AlphaFoldDB" id="A0ABC8U906"/>
<comment type="subcellular location">
    <subcellularLocation>
        <location evidence="1">Membrane</location>
    </subcellularLocation>
</comment>
<keyword evidence="9" id="KW-1185">Reference proteome</keyword>
<accession>A0ABC8U906</accession>
<dbReference type="GO" id="GO:0016020">
    <property type="term" value="C:membrane"/>
    <property type="evidence" value="ECO:0007669"/>
    <property type="project" value="UniProtKB-SubCell"/>
</dbReference>
<keyword evidence="4" id="KW-0812">Transmembrane</keyword>
<comment type="similarity">
    <text evidence="2">Belongs to the mitochondrial carrier (TC 2.A.29) family.</text>
</comment>
<evidence type="ECO:0000313" key="8">
    <source>
        <dbReference type="EMBL" id="CAK9178251.1"/>
    </source>
</evidence>
<proteinExistence type="inferred from homology"/>
<evidence type="ECO:0000256" key="2">
    <source>
        <dbReference type="ARBA" id="ARBA00006375"/>
    </source>
</evidence>
<keyword evidence="5" id="KW-0677">Repeat</keyword>
<keyword evidence="3" id="KW-0813">Transport</keyword>
<keyword evidence="7" id="KW-0472">Membrane</keyword>
<evidence type="ECO:0000256" key="7">
    <source>
        <dbReference type="ARBA" id="ARBA00023136"/>
    </source>
</evidence>
<dbReference type="InterPro" id="IPR023395">
    <property type="entry name" value="MCP_dom_sf"/>
</dbReference>
<keyword evidence="6" id="KW-1133">Transmembrane helix</keyword>
<evidence type="ECO:0000256" key="6">
    <source>
        <dbReference type="ARBA" id="ARBA00022989"/>
    </source>
</evidence>
<evidence type="ECO:0000256" key="3">
    <source>
        <dbReference type="ARBA" id="ARBA00022448"/>
    </source>
</evidence>
<dbReference type="PANTHER" id="PTHR45683">
    <property type="entry name" value="MITOCHONDRIAL NICOTINAMIDE ADENINE DINUCLEOTIDE TRANSPORTER 1-RELATED-RELATED"/>
    <property type="match status" value="1"/>
</dbReference>
<gene>
    <name evidence="8" type="ORF">ILEXP_LOCUS48184</name>
</gene>
<protein>
    <submittedName>
        <fullName evidence="8">Uncharacterized protein</fullName>
    </submittedName>
</protein>
<evidence type="ECO:0000256" key="4">
    <source>
        <dbReference type="ARBA" id="ARBA00022692"/>
    </source>
</evidence>
<dbReference type="Proteomes" id="UP001642360">
    <property type="component" value="Unassembled WGS sequence"/>
</dbReference>
<dbReference type="InterPro" id="IPR044712">
    <property type="entry name" value="SLC25A32-like"/>
</dbReference>
<organism evidence="8 9">
    <name type="scientific">Ilex paraguariensis</name>
    <name type="common">yerba mate</name>
    <dbReference type="NCBI Taxonomy" id="185542"/>
    <lineage>
        <taxon>Eukaryota</taxon>
        <taxon>Viridiplantae</taxon>
        <taxon>Streptophyta</taxon>
        <taxon>Embryophyta</taxon>
        <taxon>Tracheophyta</taxon>
        <taxon>Spermatophyta</taxon>
        <taxon>Magnoliopsida</taxon>
        <taxon>eudicotyledons</taxon>
        <taxon>Gunneridae</taxon>
        <taxon>Pentapetalae</taxon>
        <taxon>asterids</taxon>
        <taxon>campanulids</taxon>
        <taxon>Aquifoliales</taxon>
        <taxon>Aquifoliaceae</taxon>
        <taxon>Ilex</taxon>
    </lineage>
</organism>
<sequence>MVCNPSIQFMIYESSLKHLKAKRTANKQGLKNATALEVFLLGALAKLGATVSTYPLLVVKNLSGSKLEETKVAIVLAPLEGYFGNSCNSMVGLLVDQEELSTMEIKIEKKIS</sequence>
<name>A0ABC8U906_9AQUA</name>